<comment type="caution">
    <text evidence="6">The sequence shown here is derived from an EMBL/GenBank/DDBJ whole genome shotgun (WGS) entry which is preliminary data.</text>
</comment>
<dbReference type="RefSeq" id="WP_280575204.1">
    <property type="nucleotide sequence ID" value="NZ_JARXRM010000038.1"/>
</dbReference>
<dbReference type="InterPro" id="IPR001962">
    <property type="entry name" value="Asn_synthase"/>
</dbReference>
<dbReference type="CDD" id="cd01991">
    <property type="entry name" value="Asn_synthase_B_C"/>
    <property type="match status" value="1"/>
</dbReference>
<protein>
    <recommendedName>
        <fullName evidence="2">asparagine synthase (glutamine-hydrolyzing)</fullName>
        <ecNumber evidence="2">6.3.5.4</ecNumber>
    </recommendedName>
</protein>
<feature type="region of interest" description="Disordered" evidence="4">
    <location>
        <begin position="579"/>
        <end position="602"/>
    </location>
</feature>
<dbReference type="Pfam" id="PF00733">
    <property type="entry name" value="Asn_synthase"/>
    <property type="match status" value="1"/>
</dbReference>
<dbReference type="EMBL" id="JARXRM010000038">
    <property type="protein sequence ID" value="MDH5823904.1"/>
    <property type="molecule type" value="Genomic_DNA"/>
</dbReference>
<evidence type="ECO:0000256" key="4">
    <source>
        <dbReference type="SAM" id="MobiDB-lite"/>
    </source>
</evidence>
<dbReference type="InterPro" id="IPR029055">
    <property type="entry name" value="Ntn_hydrolases_N"/>
</dbReference>
<dbReference type="SUPFAM" id="SSF56235">
    <property type="entry name" value="N-terminal nucleophile aminohydrolases (Ntn hydrolases)"/>
    <property type="match status" value="1"/>
</dbReference>
<dbReference type="InterPro" id="IPR014729">
    <property type="entry name" value="Rossmann-like_a/b/a_fold"/>
</dbReference>
<evidence type="ECO:0000313" key="7">
    <source>
        <dbReference type="Proteomes" id="UP001156940"/>
    </source>
</evidence>
<keyword evidence="7" id="KW-1185">Reference proteome</keyword>
<feature type="domain" description="Asparagine synthetase" evidence="5">
    <location>
        <begin position="218"/>
        <end position="574"/>
    </location>
</feature>
<comment type="catalytic activity">
    <reaction evidence="3">
        <text>L-aspartate + L-glutamine + ATP + H2O = L-asparagine + L-glutamate + AMP + diphosphate + H(+)</text>
        <dbReference type="Rhea" id="RHEA:12228"/>
        <dbReference type="ChEBI" id="CHEBI:15377"/>
        <dbReference type="ChEBI" id="CHEBI:15378"/>
        <dbReference type="ChEBI" id="CHEBI:29985"/>
        <dbReference type="ChEBI" id="CHEBI:29991"/>
        <dbReference type="ChEBI" id="CHEBI:30616"/>
        <dbReference type="ChEBI" id="CHEBI:33019"/>
        <dbReference type="ChEBI" id="CHEBI:58048"/>
        <dbReference type="ChEBI" id="CHEBI:58359"/>
        <dbReference type="ChEBI" id="CHEBI:456215"/>
        <dbReference type="EC" id="6.3.5.4"/>
    </reaction>
</comment>
<evidence type="ECO:0000256" key="1">
    <source>
        <dbReference type="ARBA" id="ARBA00005187"/>
    </source>
</evidence>
<gene>
    <name evidence="6" type="ORF">QFW77_13040</name>
</gene>
<accession>A0ABT6JAR3</accession>
<evidence type="ECO:0000259" key="5">
    <source>
        <dbReference type="Pfam" id="PF00733"/>
    </source>
</evidence>
<reference evidence="6 7" key="1">
    <citation type="submission" date="2023-04" db="EMBL/GenBank/DDBJ databases">
        <title>Luteimonas endophyticus RD2P54.</title>
        <authorList>
            <person name="Sun J.-Q."/>
        </authorList>
    </citation>
    <scope>NUCLEOTIDE SEQUENCE [LARGE SCALE GENOMIC DNA]</scope>
    <source>
        <strain evidence="6 7">RD2P54</strain>
    </source>
</reference>
<organism evidence="6 7">
    <name type="scientific">Luteimonas endophytica</name>
    <dbReference type="NCBI Taxonomy" id="3042023"/>
    <lineage>
        <taxon>Bacteria</taxon>
        <taxon>Pseudomonadati</taxon>
        <taxon>Pseudomonadota</taxon>
        <taxon>Gammaproteobacteria</taxon>
        <taxon>Lysobacterales</taxon>
        <taxon>Lysobacteraceae</taxon>
        <taxon>Luteimonas</taxon>
    </lineage>
</organism>
<evidence type="ECO:0000256" key="2">
    <source>
        <dbReference type="ARBA" id="ARBA00012737"/>
    </source>
</evidence>
<name>A0ABT6JAR3_9GAMM</name>
<dbReference type="PANTHER" id="PTHR43284">
    <property type="entry name" value="ASPARAGINE SYNTHETASE (GLUTAMINE-HYDROLYZING)"/>
    <property type="match status" value="1"/>
</dbReference>
<evidence type="ECO:0000256" key="3">
    <source>
        <dbReference type="ARBA" id="ARBA00048741"/>
    </source>
</evidence>
<dbReference type="EC" id="6.3.5.4" evidence="2"/>
<proteinExistence type="predicted"/>
<evidence type="ECO:0000313" key="6">
    <source>
        <dbReference type="EMBL" id="MDH5823904.1"/>
    </source>
</evidence>
<dbReference type="Gene3D" id="3.40.50.620">
    <property type="entry name" value="HUPs"/>
    <property type="match status" value="2"/>
</dbReference>
<comment type="pathway">
    <text evidence="1">Amino-acid biosynthesis; L-asparagine biosynthesis; L-asparagine from L-aspartate (L-Gln route): step 1/1.</text>
</comment>
<sequence>MPYRYLVLLDSFTDQASPDSKTLHAQLVACGMECRLSLSGLKLYVGKETPSLALPGVGLIVGQVFPRAGDTSSSARPPTDLHPNPEQLLLARYWGEYIAILGGRHADEPARILRDPSGGAPCIYSIDGRRGFVASNVSIAEALGLCERRVDWDAVTHSLVFPHWRSARTALRGIRELLPGCMMRMTGRGVAEEAVWSPWDFVRPAERHHCPADAATSVREAVTTAVSAWADLDRSVLLELSGGLDSSIVGACLRDSEAKVACCTLTTPLSGTDERPYARHVATLLGEALHTLHIGADGLNLDFPPPAGAVMPGMTPVQERVDAALTAAAEHHGARSFMSGAGGDTVFCFLGNASPAADAFRYAGPSAGFSAVQDISALHGCTLPRAIGLTARKLLRGPKPSRPANLAFLGQDARLTEPMPHPWLEAPRDARIGDREWLTALAGTQCYPDGTARNRFRPVRFPLLSQPVVEACLRVPTWMWVADGRNRAIARAAFANKLPPLILNRRSKGSYVPFAGLLYARYRTGMLRFLEDGQLASRNLLDVAALRAFMSSDVPPKDVSFLRIFDLCMVENWVRHQGTGRGSSGLPAGLRPPARIDRQTAY</sequence>
<dbReference type="SUPFAM" id="SSF52402">
    <property type="entry name" value="Adenine nucleotide alpha hydrolases-like"/>
    <property type="match status" value="1"/>
</dbReference>
<dbReference type="InterPro" id="IPR051786">
    <property type="entry name" value="ASN_synthetase/amidase"/>
</dbReference>
<dbReference type="PANTHER" id="PTHR43284:SF1">
    <property type="entry name" value="ASPARAGINE SYNTHETASE"/>
    <property type="match status" value="1"/>
</dbReference>
<dbReference type="Proteomes" id="UP001156940">
    <property type="component" value="Unassembled WGS sequence"/>
</dbReference>